<proteinExistence type="inferred from homology"/>
<feature type="domain" description="Activator of Hsp90 ATPase homologue 1/2-like C-terminal" evidence="2">
    <location>
        <begin position="19"/>
        <end position="147"/>
    </location>
</feature>
<dbReference type="Gene3D" id="3.30.530.20">
    <property type="match status" value="1"/>
</dbReference>
<comment type="similarity">
    <text evidence="1">Belongs to the AHA1 family.</text>
</comment>
<sequence length="148" mass="17112">MITMQNGKHLLDVHHIYRADRATVYQAWTVKEQLEQWWGVKGFKTTIERMDVSPGGMYRFAMQAPNGFVHTLEGHYVEIIPNEKLSFTWNWVNEADADETLVTIHFVDKGGQTELILNHANFTTLKAAKRHNNNWKSALENGLSDYVH</sequence>
<protein>
    <submittedName>
        <fullName evidence="3">SRPBCC domain-containing protein</fullName>
    </submittedName>
</protein>
<evidence type="ECO:0000259" key="2">
    <source>
        <dbReference type="Pfam" id="PF08327"/>
    </source>
</evidence>
<dbReference type="SUPFAM" id="SSF55961">
    <property type="entry name" value="Bet v1-like"/>
    <property type="match status" value="1"/>
</dbReference>
<dbReference type="RefSeq" id="WP_199017537.1">
    <property type="nucleotide sequence ID" value="NZ_JAELUP010000003.1"/>
</dbReference>
<accession>A0A934J453</accession>
<dbReference type="EMBL" id="JAELUP010000003">
    <property type="protein sequence ID" value="MBJ6360013.1"/>
    <property type="molecule type" value="Genomic_DNA"/>
</dbReference>
<evidence type="ECO:0000313" key="4">
    <source>
        <dbReference type="Proteomes" id="UP000640274"/>
    </source>
</evidence>
<reference evidence="3" key="1">
    <citation type="submission" date="2020-12" db="EMBL/GenBank/DDBJ databases">
        <authorList>
            <person name="Huq M.A."/>
        </authorList>
    </citation>
    <scope>NUCLEOTIDE SEQUENCE</scope>
    <source>
        <strain evidence="3">MAHUQ-46</strain>
    </source>
</reference>
<comment type="caution">
    <text evidence="3">The sequence shown here is derived from an EMBL/GenBank/DDBJ whole genome shotgun (WGS) entry which is preliminary data.</text>
</comment>
<dbReference type="AlphaFoldDB" id="A0A934J453"/>
<dbReference type="InterPro" id="IPR013538">
    <property type="entry name" value="ASHA1/2-like_C"/>
</dbReference>
<dbReference type="InterPro" id="IPR023393">
    <property type="entry name" value="START-like_dom_sf"/>
</dbReference>
<evidence type="ECO:0000256" key="1">
    <source>
        <dbReference type="ARBA" id="ARBA00006817"/>
    </source>
</evidence>
<evidence type="ECO:0000313" key="3">
    <source>
        <dbReference type="EMBL" id="MBJ6360013.1"/>
    </source>
</evidence>
<name>A0A934J453_9BACL</name>
<gene>
    <name evidence="3" type="ORF">JFN88_01580</name>
</gene>
<dbReference type="CDD" id="cd07814">
    <property type="entry name" value="SRPBCC_CalC_Aha1-like"/>
    <property type="match status" value="1"/>
</dbReference>
<organism evidence="3 4">
    <name type="scientific">Paenibacillus roseus</name>
    <dbReference type="NCBI Taxonomy" id="2798579"/>
    <lineage>
        <taxon>Bacteria</taxon>
        <taxon>Bacillati</taxon>
        <taxon>Bacillota</taxon>
        <taxon>Bacilli</taxon>
        <taxon>Bacillales</taxon>
        <taxon>Paenibacillaceae</taxon>
        <taxon>Paenibacillus</taxon>
    </lineage>
</organism>
<dbReference type="Pfam" id="PF08327">
    <property type="entry name" value="AHSA1"/>
    <property type="match status" value="1"/>
</dbReference>
<dbReference type="Proteomes" id="UP000640274">
    <property type="component" value="Unassembled WGS sequence"/>
</dbReference>
<keyword evidence="4" id="KW-1185">Reference proteome</keyword>